<dbReference type="Proteomes" id="UP000003208">
    <property type="component" value="Unassembled WGS sequence"/>
</dbReference>
<sequence>GDARPTGSAANAGVATKAIASGALIDLKILLT</sequence>
<reference evidence="1 3" key="1">
    <citation type="journal article" date="2012" name="J. Bacteriol.">
        <title>Genome sequence of deep-sea manganese-oxidizing bacterium Marinobacter manganoxydans MnI7-9.</title>
        <authorList>
            <person name="Wang H."/>
            <person name="Li H."/>
            <person name="Shao Z."/>
            <person name="Liao S."/>
            <person name="Johnstone L."/>
            <person name="Rensing C."/>
            <person name="Wang G."/>
        </authorList>
    </citation>
    <scope>NUCLEOTIDE SEQUENCE [LARGE SCALE GENOMIC DNA]</scope>
    <source>
        <strain evidence="1 3">MnI7-9</strain>
    </source>
</reference>
<evidence type="ECO:0000313" key="3">
    <source>
        <dbReference type="Proteomes" id="UP000003208"/>
    </source>
</evidence>
<accession>G6YVJ0</accession>
<dbReference type="AlphaFoldDB" id="G6YVJ0"/>
<keyword evidence="3" id="KW-1185">Reference proteome</keyword>
<evidence type="ECO:0000313" key="1">
    <source>
        <dbReference type="EMBL" id="EHJ03796.1"/>
    </source>
</evidence>
<protein>
    <submittedName>
        <fullName evidence="1">Uncharacterized protein</fullName>
    </submittedName>
</protein>
<dbReference type="EMBL" id="AGTR01000052">
    <property type="protein sequence ID" value="EHJ04201.1"/>
    <property type="molecule type" value="Genomic_DNA"/>
</dbReference>
<evidence type="ECO:0000313" key="2">
    <source>
        <dbReference type="EMBL" id="EHJ04201.1"/>
    </source>
</evidence>
<name>G6YVJ0_9GAMM</name>
<gene>
    <name evidence="2" type="ORF">KYE_12340</name>
    <name evidence="1" type="ORF">KYE_14437</name>
</gene>
<feature type="non-terminal residue" evidence="1">
    <location>
        <position position="1"/>
    </location>
</feature>
<organism evidence="1 3">
    <name type="scientific">Marinobacter manganoxydans MnI7-9</name>
    <dbReference type="NCBI Taxonomy" id="1094979"/>
    <lineage>
        <taxon>Bacteria</taxon>
        <taxon>Pseudomonadati</taxon>
        <taxon>Pseudomonadota</taxon>
        <taxon>Gammaproteobacteria</taxon>
        <taxon>Pseudomonadales</taxon>
        <taxon>Marinobacteraceae</taxon>
        <taxon>Marinobacter</taxon>
    </lineage>
</organism>
<proteinExistence type="predicted"/>
<dbReference type="EMBL" id="AGTR01000056">
    <property type="protein sequence ID" value="EHJ03796.1"/>
    <property type="molecule type" value="Genomic_DNA"/>
</dbReference>